<sequence length="355" mass="41438">MGRRGEKRSWDRIWNGKHGILDPQDTISRLPENVLHHIISFLPSTDKDQLQFLSRKWNRLYAQSQKKLFLKGVRLDEQKFSKSLVDVFPSVEDLSLEYYSGMKKLRLVNYKLKIIKLYCGSLKNLDLTTPHLEYFEFVGYRFDPCRIELGICKQLRFVTLGGVAMDNMMFADCNSSFPVLQALTLFGCDMKGHINISSNSLDHLSLLRFKRPVDVTIDCPNLHFFEYSGSRIVPFLDLNMPYLEVARIEIYSDWNQKHDELWYGRLIEMLGDLNHANLVVFITDSDKILVIPKRYREILVPPLKGFVKLVTWSTYISRYYADLINSFLWLSPDIMSIAAQCRSTADAFRNRDYTT</sequence>
<dbReference type="STRING" id="59895.A0A103YBC1"/>
<evidence type="ECO:0000259" key="1">
    <source>
        <dbReference type="PROSITE" id="PS50181"/>
    </source>
</evidence>
<dbReference type="Gene3D" id="3.80.10.10">
    <property type="entry name" value="Ribonuclease Inhibitor"/>
    <property type="match status" value="1"/>
</dbReference>
<dbReference type="Pfam" id="PF00646">
    <property type="entry name" value="F-box"/>
    <property type="match status" value="1"/>
</dbReference>
<dbReference type="PROSITE" id="PS50181">
    <property type="entry name" value="FBOX"/>
    <property type="match status" value="1"/>
</dbReference>
<dbReference type="Proteomes" id="UP000243975">
    <property type="component" value="Unassembled WGS sequence"/>
</dbReference>
<reference evidence="2 3" key="1">
    <citation type="journal article" date="2016" name="Sci. Rep.">
        <title>The genome sequence of the outbreeding globe artichoke constructed de novo incorporating a phase-aware low-pass sequencing strategy of F1 progeny.</title>
        <authorList>
            <person name="Scaglione D."/>
            <person name="Reyes-Chin-Wo S."/>
            <person name="Acquadro A."/>
            <person name="Froenicke L."/>
            <person name="Portis E."/>
            <person name="Beitel C."/>
            <person name="Tirone M."/>
            <person name="Mauro R."/>
            <person name="Lo Monaco A."/>
            <person name="Mauromicale G."/>
            <person name="Faccioli P."/>
            <person name="Cattivelli L."/>
            <person name="Rieseberg L."/>
            <person name="Michelmore R."/>
            <person name="Lanteri S."/>
        </authorList>
    </citation>
    <scope>NUCLEOTIDE SEQUENCE [LARGE SCALE GENOMIC DNA]</scope>
    <source>
        <strain evidence="2">2C</strain>
    </source>
</reference>
<keyword evidence="3" id="KW-1185">Reference proteome</keyword>
<dbReference type="InterPro" id="IPR032675">
    <property type="entry name" value="LRR_dom_sf"/>
</dbReference>
<protein>
    <submittedName>
        <fullName evidence="2">F-box domain, cyclin-like protein</fullName>
    </submittedName>
</protein>
<dbReference type="AlphaFoldDB" id="A0A103YBC1"/>
<accession>A0A103YBC1</accession>
<dbReference type="SUPFAM" id="SSF52058">
    <property type="entry name" value="L domain-like"/>
    <property type="match status" value="1"/>
</dbReference>
<dbReference type="InterPro" id="IPR001810">
    <property type="entry name" value="F-box_dom"/>
</dbReference>
<dbReference type="Gramene" id="KVI05960">
    <property type="protein sequence ID" value="KVI05960"/>
    <property type="gene ID" value="Ccrd_015700"/>
</dbReference>
<dbReference type="InterPro" id="IPR036047">
    <property type="entry name" value="F-box-like_dom_sf"/>
</dbReference>
<dbReference type="PANTHER" id="PTHR34223:SF51">
    <property type="entry name" value="OS06G0556300 PROTEIN"/>
    <property type="match status" value="1"/>
</dbReference>
<proteinExistence type="predicted"/>
<evidence type="ECO:0000313" key="3">
    <source>
        <dbReference type="Proteomes" id="UP000243975"/>
    </source>
</evidence>
<dbReference type="OMA" id="KINECRG"/>
<name>A0A103YBC1_CYNCS</name>
<dbReference type="PANTHER" id="PTHR34223">
    <property type="entry name" value="OS11G0201299 PROTEIN"/>
    <property type="match status" value="1"/>
</dbReference>
<dbReference type="InterPro" id="IPR053197">
    <property type="entry name" value="F-box_SCFL_complex_component"/>
</dbReference>
<dbReference type="SUPFAM" id="SSF81383">
    <property type="entry name" value="F-box domain"/>
    <property type="match status" value="1"/>
</dbReference>
<organism evidence="2 3">
    <name type="scientific">Cynara cardunculus var. scolymus</name>
    <name type="common">Globe artichoke</name>
    <name type="synonym">Cynara scolymus</name>
    <dbReference type="NCBI Taxonomy" id="59895"/>
    <lineage>
        <taxon>Eukaryota</taxon>
        <taxon>Viridiplantae</taxon>
        <taxon>Streptophyta</taxon>
        <taxon>Embryophyta</taxon>
        <taxon>Tracheophyta</taxon>
        <taxon>Spermatophyta</taxon>
        <taxon>Magnoliopsida</taxon>
        <taxon>eudicotyledons</taxon>
        <taxon>Gunneridae</taxon>
        <taxon>Pentapetalae</taxon>
        <taxon>asterids</taxon>
        <taxon>campanulids</taxon>
        <taxon>Asterales</taxon>
        <taxon>Asteraceae</taxon>
        <taxon>Carduoideae</taxon>
        <taxon>Cardueae</taxon>
        <taxon>Carduinae</taxon>
        <taxon>Cynara</taxon>
    </lineage>
</organism>
<evidence type="ECO:0000313" key="2">
    <source>
        <dbReference type="EMBL" id="KVI05960.1"/>
    </source>
</evidence>
<dbReference type="EMBL" id="LEKV01001857">
    <property type="protein sequence ID" value="KVI05960.1"/>
    <property type="molecule type" value="Genomic_DNA"/>
</dbReference>
<comment type="caution">
    <text evidence="2">The sequence shown here is derived from an EMBL/GenBank/DDBJ whole genome shotgun (WGS) entry which is preliminary data.</text>
</comment>
<feature type="domain" description="F-box" evidence="1">
    <location>
        <begin position="24"/>
        <end position="72"/>
    </location>
</feature>
<gene>
    <name evidence="2" type="ORF">Ccrd_015700</name>
</gene>